<accession>A0ABQ5U6A7</accession>
<protein>
    <submittedName>
        <fullName evidence="1">Uncharacterized protein</fullName>
    </submittedName>
</protein>
<proteinExistence type="predicted"/>
<reference evidence="1" key="2">
    <citation type="submission" date="2023-01" db="EMBL/GenBank/DDBJ databases">
        <title>Draft genome sequence of Sneathiella chinensis strain NBRC 103408.</title>
        <authorList>
            <person name="Sun Q."/>
            <person name="Mori K."/>
        </authorList>
    </citation>
    <scope>NUCLEOTIDE SEQUENCE</scope>
    <source>
        <strain evidence="1">NBRC 103408</strain>
    </source>
</reference>
<dbReference type="Proteomes" id="UP001161409">
    <property type="component" value="Unassembled WGS sequence"/>
</dbReference>
<keyword evidence="2" id="KW-1185">Reference proteome</keyword>
<comment type="caution">
    <text evidence="1">The sequence shown here is derived from an EMBL/GenBank/DDBJ whole genome shotgun (WGS) entry which is preliminary data.</text>
</comment>
<dbReference type="InterPro" id="IPR011057">
    <property type="entry name" value="Mss4-like_sf"/>
</dbReference>
<evidence type="ECO:0000313" key="1">
    <source>
        <dbReference type="EMBL" id="GLQ07454.1"/>
    </source>
</evidence>
<gene>
    <name evidence="1" type="ORF">GCM10007924_26750</name>
</gene>
<sequence length="48" mass="5190">MNGTLLVVPAGSLDTPPGLRPNAHLFMNSKADWDHALENLPKLPTLPE</sequence>
<dbReference type="EMBL" id="BSNF01000008">
    <property type="protein sequence ID" value="GLQ07454.1"/>
    <property type="molecule type" value="Genomic_DNA"/>
</dbReference>
<evidence type="ECO:0000313" key="2">
    <source>
        <dbReference type="Proteomes" id="UP001161409"/>
    </source>
</evidence>
<reference evidence="1" key="1">
    <citation type="journal article" date="2014" name="Int. J. Syst. Evol. Microbiol.">
        <title>Complete genome of a new Firmicutes species belonging to the dominant human colonic microbiota ('Ruminococcus bicirculans') reveals two chromosomes and a selective capacity to utilize plant glucans.</title>
        <authorList>
            <consortium name="NISC Comparative Sequencing Program"/>
            <person name="Wegmann U."/>
            <person name="Louis P."/>
            <person name="Goesmann A."/>
            <person name="Henrissat B."/>
            <person name="Duncan S.H."/>
            <person name="Flint H.J."/>
        </authorList>
    </citation>
    <scope>NUCLEOTIDE SEQUENCE</scope>
    <source>
        <strain evidence="1">NBRC 103408</strain>
    </source>
</reference>
<organism evidence="1 2">
    <name type="scientific">Sneathiella chinensis</name>
    <dbReference type="NCBI Taxonomy" id="349750"/>
    <lineage>
        <taxon>Bacteria</taxon>
        <taxon>Pseudomonadati</taxon>
        <taxon>Pseudomonadota</taxon>
        <taxon>Alphaproteobacteria</taxon>
        <taxon>Sneathiellales</taxon>
        <taxon>Sneathiellaceae</taxon>
        <taxon>Sneathiella</taxon>
    </lineage>
</organism>
<dbReference type="SUPFAM" id="SSF51316">
    <property type="entry name" value="Mss4-like"/>
    <property type="match status" value="1"/>
</dbReference>
<name>A0ABQ5U6A7_9PROT</name>